<organism evidence="1 2">
    <name type="scientific">Proteus mirabilis</name>
    <dbReference type="NCBI Taxonomy" id="584"/>
    <lineage>
        <taxon>Bacteria</taxon>
        <taxon>Pseudomonadati</taxon>
        <taxon>Pseudomonadota</taxon>
        <taxon>Gammaproteobacteria</taxon>
        <taxon>Enterobacterales</taxon>
        <taxon>Morganellaceae</taxon>
        <taxon>Proteus</taxon>
    </lineage>
</organism>
<accession>A0AAJ4RK21</accession>
<comment type="caution">
    <text evidence="1">The sequence shown here is derived from an EMBL/GenBank/DDBJ whole genome shotgun (WGS) entry which is preliminary data.</text>
</comment>
<dbReference type="RefSeq" id="WP_049199326.1">
    <property type="nucleotide sequence ID" value="NZ_ABFCQN020000021.1"/>
</dbReference>
<dbReference type="AlphaFoldDB" id="A0AAJ4RK21"/>
<dbReference type="EMBL" id="ABKSPD020000004">
    <property type="protein sequence ID" value="EKW9775818.1"/>
    <property type="molecule type" value="Genomic_DNA"/>
</dbReference>
<dbReference type="Proteomes" id="UP001171165">
    <property type="component" value="Unassembled WGS sequence"/>
</dbReference>
<reference evidence="1" key="1">
    <citation type="submission" date="2023-06" db="EMBL/GenBank/DDBJ databases">
        <authorList>
            <consortium name="Clinical and Environmental Microbiology Branch: Whole genome sequencing antimicrobial resistance pathogens in the healthcare setting"/>
        </authorList>
    </citation>
    <scope>NUCLEOTIDE SEQUENCE</scope>
    <source>
        <strain evidence="1">Microbial</strain>
    </source>
</reference>
<protein>
    <submittedName>
        <fullName evidence="1">Uncharacterized protein</fullName>
    </submittedName>
</protein>
<proteinExistence type="predicted"/>
<name>A0AAJ4RK21_PROMI</name>
<sequence length="233" mass="26608">MSRSIISFSDRQMKDKSAELSTGSINMKKLGYIKLLAINVILIAGCNEASSELTLKNLTTAINKYYQIFCIVPHPVPSNSVKSFPAEVKKELPGLFISEDEMEIKFKNDIKYFNAFESINLLDKEVIKNSQEEIIGYRYSPTAEGKKYLENDKSRYFCAGNYEVTSIVKINPPIEEAFKEVEVTYTYKAINISPWVNNKIIKETFPQLQQDLKPQAENTKILILRGNVWTVIN</sequence>
<gene>
    <name evidence="1" type="ORF">PW210_001628</name>
</gene>
<evidence type="ECO:0000313" key="2">
    <source>
        <dbReference type="Proteomes" id="UP001171165"/>
    </source>
</evidence>
<evidence type="ECO:0000313" key="1">
    <source>
        <dbReference type="EMBL" id="EKW9775818.1"/>
    </source>
</evidence>